<feature type="coiled-coil region" evidence="1">
    <location>
        <begin position="206"/>
        <end position="259"/>
    </location>
</feature>
<sequence>MPNAMNNYMQGGGFNQFTVHNTNINNINNNGYNQFYPAQQQVGYNISQDYQIQSLYNPYLQQAIKYPDVTSQGVKNGKNRAGGLKKQFIKRGNSRPQSAQMLKHLSHQKSSYQNLNTIPNNPMQNNFFKQQQAPRNIGTFEKEQLYEEAAGLRIERNKYQNENVLLRTQVKAIERLNQENYSQAQILQLQNAQSNTHLGLKYKLKIKQLKNDLLMKQEEIMNLNRTLKYTKLKEYEVEIEELQKEIGRLNQAIQFEISKPRIDPMAYQKLGEDLQRQQIIIKNTLDDQNKLNNIINDKDLVIQKRDRRINKQVERIKLLREKQKLQIKKIKLLTNKLMDCEKLNSVMLSKNSGQRGRNGNFNVNESVRTKRSNSGASPRGANSSPKRSMLNQADWFERYAIEKTQKEKLEIWIKKRDPNIDFDKIYQTEIEDENQSKELQSQITINFDDQQRTIEFTDNLDQIRAFIMNEFNLEQDKQFVLKNQNGDVIETQDQMKEQDMIVVELVEVQEEEQYEEEEFDEYVENLVDCVKYEDVQFTVLELRLKLQIKKVKRQNAFKYVMNSLKDEKGKRIKIVSLKQLQNQFYLRMKFDNNESLLLARYIMEQPNQNGQVAFNIQAQVPRSYLKKKFEEIVPNYIIYNGLAISSMLNRITTILDDYKSSIEDYLNDKDESESGEVHLKTFILSLKESNSPNLDDDIKDLLFYILLRQSTSLTKINYYAFLEIFDEDYLIQASPHEDQKDFEASSESSEDEKPIKSQNQTNSIVNQGSNSQKPQSQDIEVDEEDLMLSVDEILGKLVQQYRGQQKIMKQLFLDIRESLNNQAIDGSKQVYYIIQSDFSSFIRNRLNLPQDTQSEKQIQCLMHILIREELQGVILYDEFKALVSNYIKKEKVFQKSLQQGYRYDLINKDILDFFQHIKTLTQDNEEEQRQGKSLTNEILKKVIKNQTIQNKDGKQLKVQIVNFDDMLDHLFMAFTIRCPPMKVQFDLRQMLCIDPGLPDIILIKKLEKIIDDLDLNQANLLRIMKSPDYKAYITTLIPKSTSSINRQATHSKQALQQPKPQQQDNESASKKKPAPKKGVSFSNDNSNVDTKEKVQKKEDSDFKYDPYRKKFTVKPEEISDEDIDNYQEDDDKISSEQFPSSASSSFKDKKQKNQKEQEVKKQEPPKQVKKEDKKENDEKIKNKDKKEKISEKPKEKQQLKSDDIEDDDIKEEKMNFVYDPYRKKYTQKPEEISEEEDFIEDNYDFD</sequence>
<accession>A0A078A389</accession>
<feature type="compositionally biased region" description="Low complexity" evidence="2">
    <location>
        <begin position="1052"/>
        <end position="1063"/>
    </location>
</feature>
<feature type="region of interest" description="Disordered" evidence="2">
    <location>
        <begin position="349"/>
        <end position="388"/>
    </location>
</feature>
<dbReference type="InParanoid" id="A0A078A389"/>
<feature type="compositionally biased region" description="Basic and acidic residues" evidence="2">
    <location>
        <begin position="1146"/>
        <end position="1202"/>
    </location>
</feature>
<protein>
    <submittedName>
        <fullName evidence="3">Uncharacterized protein</fullName>
    </submittedName>
</protein>
<feature type="compositionally biased region" description="Polar residues" evidence="2">
    <location>
        <begin position="756"/>
        <end position="778"/>
    </location>
</feature>
<name>A0A078A389_STYLE</name>
<reference evidence="3 4" key="1">
    <citation type="submission" date="2014-06" db="EMBL/GenBank/DDBJ databases">
        <authorList>
            <person name="Swart Estienne"/>
        </authorList>
    </citation>
    <scope>NUCLEOTIDE SEQUENCE [LARGE SCALE GENOMIC DNA]</scope>
    <source>
        <strain evidence="3 4">130c</strain>
    </source>
</reference>
<feature type="compositionally biased region" description="Low complexity" evidence="2">
    <location>
        <begin position="1135"/>
        <end position="1145"/>
    </location>
</feature>
<feature type="compositionally biased region" description="Acidic residues" evidence="2">
    <location>
        <begin position="1118"/>
        <end position="1131"/>
    </location>
</feature>
<evidence type="ECO:0000313" key="4">
    <source>
        <dbReference type="Proteomes" id="UP000039865"/>
    </source>
</evidence>
<evidence type="ECO:0000313" key="3">
    <source>
        <dbReference type="EMBL" id="CDW75229.1"/>
    </source>
</evidence>
<evidence type="ECO:0000256" key="2">
    <source>
        <dbReference type="SAM" id="MobiDB-lite"/>
    </source>
</evidence>
<proteinExistence type="predicted"/>
<feature type="compositionally biased region" description="Acidic residues" evidence="2">
    <location>
        <begin position="1232"/>
        <end position="1246"/>
    </location>
</feature>
<dbReference type="Proteomes" id="UP000039865">
    <property type="component" value="Unassembled WGS sequence"/>
</dbReference>
<feature type="compositionally biased region" description="Basic and acidic residues" evidence="2">
    <location>
        <begin position="1089"/>
        <end position="1117"/>
    </location>
</feature>
<feature type="region of interest" description="Disordered" evidence="2">
    <location>
        <begin position="1044"/>
        <end position="1211"/>
    </location>
</feature>
<dbReference type="EMBL" id="CCKQ01004094">
    <property type="protein sequence ID" value="CDW75229.1"/>
    <property type="molecule type" value="Genomic_DNA"/>
</dbReference>
<feature type="region of interest" description="Disordered" evidence="2">
    <location>
        <begin position="737"/>
        <end position="780"/>
    </location>
</feature>
<dbReference type="AlphaFoldDB" id="A0A078A389"/>
<dbReference type="OrthoDB" id="304280at2759"/>
<feature type="coiled-coil region" evidence="1">
    <location>
        <begin position="142"/>
        <end position="176"/>
    </location>
</feature>
<keyword evidence="1" id="KW-0175">Coiled coil</keyword>
<gene>
    <name evidence="3" type="primary">Contig4909.g5247</name>
    <name evidence="3" type="ORF">STYLEM_4216</name>
</gene>
<feature type="region of interest" description="Disordered" evidence="2">
    <location>
        <begin position="1227"/>
        <end position="1246"/>
    </location>
</feature>
<evidence type="ECO:0000256" key="1">
    <source>
        <dbReference type="SAM" id="Coils"/>
    </source>
</evidence>
<organism evidence="3 4">
    <name type="scientific">Stylonychia lemnae</name>
    <name type="common">Ciliate</name>
    <dbReference type="NCBI Taxonomy" id="5949"/>
    <lineage>
        <taxon>Eukaryota</taxon>
        <taxon>Sar</taxon>
        <taxon>Alveolata</taxon>
        <taxon>Ciliophora</taxon>
        <taxon>Intramacronucleata</taxon>
        <taxon>Spirotrichea</taxon>
        <taxon>Stichotrichia</taxon>
        <taxon>Sporadotrichida</taxon>
        <taxon>Oxytrichidae</taxon>
        <taxon>Stylonychinae</taxon>
        <taxon>Stylonychia</taxon>
    </lineage>
</organism>
<keyword evidence="4" id="KW-1185">Reference proteome</keyword>